<feature type="transmembrane region" description="Helical" evidence="7">
    <location>
        <begin position="43"/>
        <end position="61"/>
    </location>
</feature>
<evidence type="ECO:0000256" key="2">
    <source>
        <dbReference type="ARBA" id="ARBA00022448"/>
    </source>
</evidence>
<evidence type="ECO:0000256" key="5">
    <source>
        <dbReference type="ARBA" id="ARBA00022989"/>
    </source>
</evidence>
<dbReference type="PROSITE" id="PS50850">
    <property type="entry name" value="MFS"/>
    <property type="match status" value="1"/>
</dbReference>
<dbReference type="CDD" id="cd06173">
    <property type="entry name" value="MFS_MefA_like"/>
    <property type="match status" value="1"/>
</dbReference>
<feature type="transmembrane region" description="Helical" evidence="7">
    <location>
        <begin position="202"/>
        <end position="219"/>
    </location>
</feature>
<evidence type="ECO:0000256" key="3">
    <source>
        <dbReference type="ARBA" id="ARBA00022475"/>
    </source>
</evidence>
<evidence type="ECO:0000256" key="4">
    <source>
        <dbReference type="ARBA" id="ARBA00022692"/>
    </source>
</evidence>
<dbReference type="RefSeq" id="WP_386096875.1">
    <property type="nucleotide sequence ID" value="NZ_JBHUOZ010000001.1"/>
</dbReference>
<keyword evidence="3" id="KW-1003">Cell membrane</keyword>
<dbReference type="InterPro" id="IPR020846">
    <property type="entry name" value="MFS_dom"/>
</dbReference>
<evidence type="ECO:0000256" key="1">
    <source>
        <dbReference type="ARBA" id="ARBA00004651"/>
    </source>
</evidence>
<dbReference type="Proteomes" id="UP001597511">
    <property type="component" value="Unassembled WGS sequence"/>
</dbReference>
<dbReference type="Gene3D" id="1.20.1250.20">
    <property type="entry name" value="MFS general substrate transporter like domains"/>
    <property type="match status" value="1"/>
</dbReference>
<gene>
    <name evidence="9" type="ORF">ACFS6H_07600</name>
</gene>
<keyword evidence="6 7" id="KW-0472">Membrane</keyword>
<accession>A0ABW6A2L5</accession>
<keyword evidence="5 7" id="KW-1133">Transmembrane helix</keyword>
<name>A0ABW6A2L5_9BACT</name>
<feature type="transmembrane region" description="Helical" evidence="7">
    <location>
        <begin position="318"/>
        <end position="349"/>
    </location>
</feature>
<evidence type="ECO:0000256" key="7">
    <source>
        <dbReference type="SAM" id="Phobius"/>
    </source>
</evidence>
<evidence type="ECO:0000313" key="9">
    <source>
        <dbReference type="EMBL" id="MFD2919564.1"/>
    </source>
</evidence>
<keyword evidence="2" id="KW-0813">Transport</keyword>
<comment type="caution">
    <text evidence="9">The sequence shown here is derived from an EMBL/GenBank/DDBJ whole genome shotgun (WGS) entry which is preliminary data.</text>
</comment>
<feature type="transmembrane region" description="Helical" evidence="7">
    <location>
        <begin position="286"/>
        <end position="306"/>
    </location>
</feature>
<feature type="transmembrane region" description="Helical" evidence="7">
    <location>
        <begin position="67"/>
        <end position="88"/>
    </location>
</feature>
<comment type="subcellular location">
    <subcellularLocation>
        <location evidence="1">Cell membrane</location>
        <topology evidence="1">Multi-pass membrane protein</topology>
    </subcellularLocation>
</comment>
<protein>
    <submittedName>
        <fullName evidence="9">MFS transporter</fullName>
    </submittedName>
</protein>
<keyword evidence="10" id="KW-1185">Reference proteome</keyword>
<dbReference type="EMBL" id="JBHUOZ010000001">
    <property type="protein sequence ID" value="MFD2919564.1"/>
    <property type="molecule type" value="Genomic_DNA"/>
</dbReference>
<feature type="transmembrane region" description="Helical" evidence="7">
    <location>
        <begin position="171"/>
        <end position="196"/>
    </location>
</feature>
<reference evidence="10" key="1">
    <citation type="journal article" date="2019" name="Int. J. Syst. Evol. Microbiol.">
        <title>The Global Catalogue of Microorganisms (GCM) 10K type strain sequencing project: providing services to taxonomists for standard genome sequencing and annotation.</title>
        <authorList>
            <consortium name="The Broad Institute Genomics Platform"/>
            <consortium name="The Broad Institute Genome Sequencing Center for Infectious Disease"/>
            <person name="Wu L."/>
            <person name="Ma J."/>
        </authorList>
    </citation>
    <scope>NUCLEOTIDE SEQUENCE [LARGE SCALE GENOMIC DNA]</scope>
    <source>
        <strain evidence="10">KCTC 23299</strain>
    </source>
</reference>
<evidence type="ECO:0000313" key="10">
    <source>
        <dbReference type="Proteomes" id="UP001597511"/>
    </source>
</evidence>
<dbReference type="PANTHER" id="PTHR23513:SF9">
    <property type="entry name" value="ENTEROBACTIN EXPORTER ENTS"/>
    <property type="match status" value="1"/>
</dbReference>
<keyword evidence="4 7" id="KW-0812">Transmembrane</keyword>
<feature type="transmembrane region" description="Helical" evidence="7">
    <location>
        <begin position="100"/>
        <end position="125"/>
    </location>
</feature>
<dbReference type="InterPro" id="IPR036259">
    <property type="entry name" value="MFS_trans_sf"/>
</dbReference>
<sequence length="431" mass="47148">MEQSNNYYLCTAMNDDSSIKQVTSDPFAALRVIQYRNLITGRFMFVMSLRMITSVVGWWIYELTNDPLAIGLVGLSEFIPAFIMALYAGHVIDRSEKRNLMLRSIFVYVCVAGALLFLSGGYIGSHLKNKQIAWCIYGLFVITGLIRSFVGPSFSTMIAGIVPRHLLQNAITWNQGAFLTASVTGHATGGFLIHFIGIHNTLIVVCSIMSVSMIVLAFLKRQPPVAKPAQQTTLQSMSEGLRFVFKTKEILGALSLDLFAVLFGGAVALVPIYARDILKVGSIGFGWLNAATDIGAIISVLTLTFLPMRRNQGKKLMYAVAGFGVCIIIFGLSKWFILSFLALVIAGIMDGVSVVTRGTIMQLKTPDHVRGRVMSVSSMFINSSNELGQFESGTMARLLGVIPSVVFGGCMTIGVVIVTWFKAPSLRKMQY</sequence>
<dbReference type="SUPFAM" id="SSF103473">
    <property type="entry name" value="MFS general substrate transporter"/>
    <property type="match status" value="1"/>
</dbReference>
<evidence type="ECO:0000259" key="8">
    <source>
        <dbReference type="PROSITE" id="PS50850"/>
    </source>
</evidence>
<evidence type="ECO:0000256" key="6">
    <source>
        <dbReference type="ARBA" id="ARBA00023136"/>
    </source>
</evidence>
<dbReference type="Pfam" id="PF05977">
    <property type="entry name" value="MFS_3"/>
    <property type="match status" value="1"/>
</dbReference>
<proteinExistence type="predicted"/>
<feature type="transmembrane region" description="Helical" evidence="7">
    <location>
        <begin position="398"/>
        <end position="421"/>
    </location>
</feature>
<dbReference type="InterPro" id="IPR010290">
    <property type="entry name" value="TM_effector"/>
</dbReference>
<feature type="domain" description="Major facilitator superfamily (MFS) profile" evidence="8">
    <location>
        <begin position="34"/>
        <end position="427"/>
    </location>
</feature>
<organism evidence="9 10">
    <name type="scientific">Terrimonas rubra</name>
    <dbReference type="NCBI Taxonomy" id="1035890"/>
    <lineage>
        <taxon>Bacteria</taxon>
        <taxon>Pseudomonadati</taxon>
        <taxon>Bacteroidota</taxon>
        <taxon>Chitinophagia</taxon>
        <taxon>Chitinophagales</taxon>
        <taxon>Chitinophagaceae</taxon>
        <taxon>Terrimonas</taxon>
    </lineage>
</organism>
<feature type="transmembrane region" description="Helical" evidence="7">
    <location>
        <begin position="131"/>
        <end position="150"/>
    </location>
</feature>
<dbReference type="PANTHER" id="PTHR23513">
    <property type="entry name" value="INTEGRAL MEMBRANE EFFLUX PROTEIN-RELATED"/>
    <property type="match status" value="1"/>
</dbReference>
<feature type="transmembrane region" description="Helical" evidence="7">
    <location>
        <begin position="250"/>
        <end position="274"/>
    </location>
</feature>